<dbReference type="EMBL" id="JAULSW010000007">
    <property type="protein sequence ID" value="KAK3375026.1"/>
    <property type="molecule type" value="Genomic_DNA"/>
</dbReference>
<accession>A0AAE0N8U1</accession>
<evidence type="ECO:0000256" key="1">
    <source>
        <dbReference type="ARBA" id="ARBA00000451"/>
    </source>
</evidence>
<evidence type="ECO:0000256" key="4">
    <source>
        <dbReference type="ARBA" id="ARBA00022829"/>
    </source>
</evidence>
<feature type="region of interest" description="Disordered" evidence="5">
    <location>
        <begin position="1451"/>
        <end position="1472"/>
    </location>
</feature>
<feature type="region of interest" description="Disordered" evidence="5">
    <location>
        <begin position="1891"/>
        <end position="1919"/>
    </location>
</feature>
<dbReference type="PANTHER" id="PTHR12792:SF0">
    <property type="entry name" value="SEPARIN"/>
    <property type="match status" value="1"/>
</dbReference>
<dbReference type="InterPro" id="IPR005314">
    <property type="entry name" value="Peptidase_C50"/>
</dbReference>
<keyword evidence="3" id="KW-0378">Hydrolase</keyword>
<dbReference type="GO" id="GO:0005737">
    <property type="term" value="C:cytoplasm"/>
    <property type="evidence" value="ECO:0007669"/>
    <property type="project" value="TreeGrafter"/>
</dbReference>
<dbReference type="GO" id="GO:0005634">
    <property type="term" value="C:nucleus"/>
    <property type="evidence" value="ECO:0007669"/>
    <property type="project" value="InterPro"/>
</dbReference>
<feature type="domain" description="Peptidase C50" evidence="6">
    <location>
        <begin position="1917"/>
        <end position="2016"/>
    </location>
</feature>
<dbReference type="GO" id="GO:0051307">
    <property type="term" value="P:meiotic chromosome separation"/>
    <property type="evidence" value="ECO:0007669"/>
    <property type="project" value="TreeGrafter"/>
</dbReference>
<keyword evidence="8" id="KW-1185">Reference proteome</keyword>
<reference evidence="7" key="1">
    <citation type="journal article" date="2023" name="Mol. Phylogenet. Evol.">
        <title>Genome-scale phylogeny and comparative genomics of the fungal order Sordariales.</title>
        <authorList>
            <person name="Hensen N."/>
            <person name="Bonometti L."/>
            <person name="Westerberg I."/>
            <person name="Brannstrom I.O."/>
            <person name="Guillou S."/>
            <person name="Cros-Aarteil S."/>
            <person name="Calhoun S."/>
            <person name="Haridas S."/>
            <person name="Kuo A."/>
            <person name="Mondo S."/>
            <person name="Pangilinan J."/>
            <person name="Riley R."/>
            <person name="LaButti K."/>
            <person name="Andreopoulos B."/>
            <person name="Lipzen A."/>
            <person name="Chen C."/>
            <person name="Yan M."/>
            <person name="Daum C."/>
            <person name="Ng V."/>
            <person name="Clum A."/>
            <person name="Steindorff A."/>
            <person name="Ohm R.A."/>
            <person name="Martin F."/>
            <person name="Silar P."/>
            <person name="Natvig D.O."/>
            <person name="Lalanne C."/>
            <person name="Gautier V."/>
            <person name="Ament-Velasquez S.L."/>
            <person name="Kruys A."/>
            <person name="Hutchinson M.I."/>
            <person name="Powell A.J."/>
            <person name="Barry K."/>
            <person name="Miller A.N."/>
            <person name="Grigoriev I.V."/>
            <person name="Debuchy R."/>
            <person name="Gladieux P."/>
            <person name="Hiltunen Thoren M."/>
            <person name="Johannesson H."/>
        </authorList>
    </citation>
    <scope>NUCLEOTIDE SEQUENCE</scope>
    <source>
        <strain evidence="7">CBS 232.78</strain>
    </source>
</reference>
<feature type="region of interest" description="Disordered" evidence="5">
    <location>
        <begin position="34"/>
        <end position="80"/>
    </location>
</feature>
<evidence type="ECO:0000313" key="7">
    <source>
        <dbReference type="EMBL" id="KAK3375026.1"/>
    </source>
</evidence>
<evidence type="ECO:0000256" key="5">
    <source>
        <dbReference type="SAM" id="MobiDB-lite"/>
    </source>
</evidence>
<evidence type="ECO:0000256" key="3">
    <source>
        <dbReference type="ARBA" id="ARBA00022801"/>
    </source>
</evidence>
<protein>
    <recommendedName>
        <fullName evidence="2">separase</fullName>
        <ecNumber evidence="2">3.4.22.49</ecNumber>
    </recommendedName>
</protein>
<name>A0AAE0N8U1_9PEZI</name>
<dbReference type="EC" id="3.4.22.49" evidence="2"/>
<dbReference type="GO" id="GO:0004197">
    <property type="term" value="F:cysteine-type endopeptidase activity"/>
    <property type="evidence" value="ECO:0007669"/>
    <property type="project" value="InterPro"/>
</dbReference>
<feature type="region of interest" description="Disordered" evidence="5">
    <location>
        <begin position="115"/>
        <end position="179"/>
    </location>
</feature>
<dbReference type="GO" id="GO:0044732">
    <property type="term" value="C:mitotic spindle pole body"/>
    <property type="evidence" value="ECO:0007669"/>
    <property type="project" value="TreeGrafter"/>
</dbReference>
<dbReference type="InterPro" id="IPR030397">
    <property type="entry name" value="SEPARIN_core_dom"/>
</dbReference>
<feature type="compositionally biased region" description="Polar residues" evidence="5">
    <location>
        <begin position="137"/>
        <end position="164"/>
    </location>
</feature>
<dbReference type="Gene3D" id="1.25.40.10">
    <property type="entry name" value="Tetratricopeptide repeat domain"/>
    <property type="match status" value="1"/>
</dbReference>
<comment type="caution">
    <text evidence="7">The sequence shown here is derived from an EMBL/GenBank/DDBJ whole genome shotgun (WGS) entry which is preliminary data.</text>
</comment>
<comment type="catalytic activity">
    <reaction evidence="1">
        <text>All bonds known to be hydrolyzed by this endopeptidase have arginine in P1 and an acidic residue in P4. P6 is often occupied by an acidic residue or by a hydroxy-amino-acid residue, the phosphorylation of which enhances cleavage.</text>
        <dbReference type="EC" id="3.4.22.49"/>
    </reaction>
</comment>
<evidence type="ECO:0000259" key="6">
    <source>
        <dbReference type="PROSITE" id="PS51700"/>
    </source>
</evidence>
<dbReference type="PROSITE" id="PS51700">
    <property type="entry name" value="SEPARIN"/>
    <property type="match status" value="1"/>
</dbReference>
<sequence length="2120" mass="233309">MDFLHAQADAVRSAVASVSTCSPTTVAQLNHLLLPHDEQPPPPPPPALATEKTTKAPRSRSNTAPAPAADTRRTTKTTKASAAAAATKNGLGAKDRANLASHVLNAALKALIEARKAQRSPPVPAKPTQEGDLAKTATRNALRRSSSAPMTPLQPRTLNRTATSPVAVRHARSPSKSGNTNMPLLALAECARVCTAAIRHLVDVERFPGFKDLELETSMSRLVENLVALELHDLAIKELRILKKRLEARASPEAKKTTKGSNPDPKSASQGFVDILDFGQVKASGAVLALIIATQMQVLRILSSTKRPSSVEAAISYLQNKHISSPIDLLLLSAKETGADVAKIARQMDVVDQCLRVLAPVVKDGRESESKPGIFITPALDLHTLAIQTRLHSWRLSNRSGDVDKEVMLPLSRCLGLYVKWSREFSRALYQRCLKVFDSIYQQLRAQGLKPSGGTRYPLASIYQTLSTLARECGNLSDAVSWATKLRELVDSEVDSAAKSSSIASHLLSLHLMDAAEYIQDDQLLKEVLAALLGPLRGNTTEVDELLTNFCLVRKSAAHFLVQLDKGKDGGVFLPVPTARDLAETFILQCPRFCRRWLGNPPGPKSSTKDFLRYDQRRQTLIELINPTLDSAFWIIHRNEPPWDITDSILGDCTTLLEDLGKLATPDSETLYYVKISNFYYRQYLSLRQKATDRKDAAPLRALRRSVECVKHRPSAEKEKAHLIVKLELMADLCKELGRGEEALGAFRTIRTSLVEDGVLEAIAHNLTVESPKTAWTQNGNAERLSRVLCSISKTEQVWVDWTIDLPEAQQAAIQEHQLHFVLLGSGKGTSSLTLEHPAVDTLLRTYIPTRFPIRRFRVLLALLCSAVGRLNTSSELLSIAKDASQLEAHPDYGEDAGLAGFIPHMKAFYHSLTASIDGYRDLGAFQESLSIWRSILTQCQSRTVLGRLVDDVPGLLIHLQSVADFFRMKGLDSILATVLELAADITKVVEGPTAEDFIHHNSALALQYTILGQSTKAEQIFLKAQEYVGRQETVRGEAVAYLHLSFAEHLFAVGNVKKAEEYLSLAQLAFHADASLDHKAKRFQRKRLAAHASYLHSLVALERGDSHHALIYSRDSMRSLLQDWMRLEGQLDVETLAEESSDTNTSFNMSTTEEKDDSESPPLSAGPEFWSLFPSLYRNILRLSAIYAHLGMFQETVYYAEQAQKIAKSADTEFYKAHCATWMGSVYVRAADHGKSLEMLQEASARLPDDDQSYSSALLACQVASMYLELNSSEEADIMIAKAEAIMESLTAVVSPEKASEIAALEDKIATMRIDDKPARTTRKTVRQAPVRKTAKGASVAKPKAVAALILVAPEEDTQLAKLRASILVQKASSTLGRKEWIPALALLKEATQASKQSDLLSMEQVAMATCLLGMSMEQMAHDPVFSVIHDSTISFPAILGPALDKPTADRISVGKASPPRKTRSGASAGQRDVTIPRAYVDTLREAQEYLIEAHSVATLSGDASLVHRISGMLQNVGLFLAATSAKGRIAVHSVHTSYSVELGRNLTWRRERKAIMIQKHAPKPDLSDWPAALGSVGPKRSSLGFSLDLHKFQRDYIDIIPKPWHVISISLSDNKHDLCITKLQAGQSPFVIRLPLERASSRDADNIVFNFQQGRSELLEVIGMINESCHHKGDVTAPGAKTAWWESREALDERLRDLLENIEQIWLGGFRGIFSQHTRRPDLLARFQKSFLNILDKHLPSRRQVRGKKTKAAVQGGTKVTLDPRILELFIGLGNTAAEVSDLEDELTDLLYFVVDILQFHGETNAYDEIDFDSMVVETFDALQSYHTAARGAGGLDSSVHTILMLDKALHAFPWESLSCLRNLGISRVPSLACLRRLILEQRAAAGHLTTTGSSNEGDEPAPRPTHSDGHHVSRSSGSYIINPSSDLKMTEGAFVRPLTTHLPAPAWTQILGRVPTEDEFERALSEKDILLYCGHGSGAQYIRQRTIRRLDRCRATVLLMGCSSGKLNDAGEFEVHGPAWNYMMAGCPAVVGTLWDVTDRDIDRLAGRMLEEWGLLPQGAFVEKGKGRSGMGKCTPDNKTKKTSLVEAVARARGAPRFRYVTAAAVVVYGIPVYVGK</sequence>
<keyword evidence="4" id="KW-0159">Chromosome partition</keyword>
<dbReference type="GO" id="GO:0006508">
    <property type="term" value="P:proteolysis"/>
    <property type="evidence" value="ECO:0007669"/>
    <property type="project" value="InterPro"/>
</dbReference>
<evidence type="ECO:0000256" key="2">
    <source>
        <dbReference type="ARBA" id="ARBA00012489"/>
    </source>
</evidence>
<dbReference type="Proteomes" id="UP001285441">
    <property type="component" value="Unassembled WGS sequence"/>
</dbReference>
<feature type="region of interest" description="Disordered" evidence="5">
    <location>
        <begin position="1138"/>
        <end position="1164"/>
    </location>
</feature>
<dbReference type="GO" id="GO:0072686">
    <property type="term" value="C:mitotic spindle"/>
    <property type="evidence" value="ECO:0007669"/>
    <property type="project" value="TreeGrafter"/>
</dbReference>
<organism evidence="7 8">
    <name type="scientific">Podospora didyma</name>
    <dbReference type="NCBI Taxonomy" id="330526"/>
    <lineage>
        <taxon>Eukaryota</taxon>
        <taxon>Fungi</taxon>
        <taxon>Dikarya</taxon>
        <taxon>Ascomycota</taxon>
        <taxon>Pezizomycotina</taxon>
        <taxon>Sordariomycetes</taxon>
        <taxon>Sordariomycetidae</taxon>
        <taxon>Sordariales</taxon>
        <taxon>Podosporaceae</taxon>
        <taxon>Podospora</taxon>
    </lineage>
</organism>
<reference evidence="7" key="2">
    <citation type="submission" date="2023-06" db="EMBL/GenBank/DDBJ databases">
        <authorList>
            <consortium name="Lawrence Berkeley National Laboratory"/>
            <person name="Haridas S."/>
            <person name="Hensen N."/>
            <person name="Bonometti L."/>
            <person name="Westerberg I."/>
            <person name="Brannstrom I.O."/>
            <person name="Guillou S."/>
            <person name="Cros-Aarteil S."/>
            <person name="Calhoun S."/>
            <person name="Kuo A."/>
            <person name="Mondo S."/>
            <person name="Pangilinan J."/>
            <person name="Riley R."/>
            <person name="LaButti K."/>
            <person name="Andreopoulos B."/>
            <person name="Lipzen A."/>
            <person name="Chen C."/>
            <person name="Yanf M."/>
            <person name="Daum C."/>
            <person name="Ng V."/>
            <person name="Clum A."/>
            <person name="Steindorff A."/>
            <person name="Ohm R."/>
            <person name="Martin F."/>
            <person name="Silar P."/>
            <person name="Natvig D."/>
            <person name="Lalanne C."/>
            <person name="Gautier V."/>
            <person name="Ament-velasquez S.L."/>
            <person name="Kruys A."/>
            <person name="Hutchinson M.I."/>
            <person name="Powell A.J."/>
            <person name="Barry K."/>
            <person name="Miller A.N."/>
            <person name="Grigoriev I.V."/>
            <person name="Debuchy R."/>
            <person name="Gladieux P."/>
            <person name="Thoren M.H."/>
            <person name="Johannesson H."/>
        </authorList>
    </citation>
    <scope>NUCLEOTIDE SEQUENCE</scope>
    <source>
        <strain evidence="7">CBS 232.78</strain>
    </source>
</reference>
<proteinExistence type="predicted"/>
<gene>
    <name evidence="7" type="ORF">B0H63DRAFT_481612</name>
</gene>
<dbReference type="Pfam" id="PF03568">
    <property type="entry name" value="Separin_C"/>
    <property type="match status" value="1"/>
</dbReference>
<evidence type="ECO:0000313" key="8">
    <source>
        <dbReference type="Proteomes" id="UP001285441"/>
    </source>
</evidence>
<feature type="compositionally biased region" description="Polar residues" evidence="5">
    <location>
        <begin position="1143"/>
        <end position="1152"/>
    </location>
</feature>
<dbReference type="InterPro" id="IPR011990">
    <property type="entry name" value="TPR-like_helical_dom_sf"/>
</dbReference>
<dbReference type="SUPFAM" id="SSF48452">
    <property type="entry name" value="TPR-like"/>
    <property type="match status" value="1"/>
</dbReference>
<dbReference type="PANTHER" id="PTHR12792">
    <property type="entry name" value="EXTRA SPINDLE POLES 1-RELATED"/>
    <property type="match status" value="1"/>
</dbReference>